<dbReference type="eggNOG" id="ENOG502ZRED">
    <property type="taxonomic scope" value="Bacteria"/>
</dbReference>
<evidence type="ECO:0000313" key="1">
    <source>
        <dbReference type="EMBL" id="ACT59952.1"/>
    </source>
</evidence>
<name>C6XMN8_HIRBI</name>
<dbReference type="EMBL" id="CP001678">
    <property type="protein sequence ID" value="ACT59952.1"/>
    <property type="molecule type" value="Genomic_DNA"/>
</dbReference>
<dbReference type="AlphaFoldDB" id="C6XMN8"/>
<dbReference type="Proteomes" id="UP000002745">
    <property type="component" value="Chromosome"/>
</dbReference>
<sequence>MFTNDTILTILSIEAKFNIETIINNVEESRVISGMSGISGSNCIMSGMVEARIEKNLIVSASIEGTKGDYRVKFQGIGAEWNGENLYLSSVRNPYEPRVFKSLDGAVSQLQKLGLSRVDIRVLAV</sequence>
<evidence type="ECO:0000313" key="2">
    <source>
        <dbReference type="Proteomes" id="UP000002745"/>
    </source>
</evidence>
<accession>C6XMN8</accession>
<gene>
    <name evidence="1" type="ordered locus">Hbal_2272</name>
</gene>
<protein>
    <submittedName>
        <fullName evidence="1">Uncharacterized protein</fullName>
    </submittedName>
</protein>
<reference evidence="2" key="1">
    <citation type="journal article" date="2011" name="J. Bacteriol.">
        <title>Genome sequences of eight morphologically diverse alphaproteobacteria.</title>
        <authorList>
            <consortium name="US DOE Joint Genome Institute"/>
            <person name="Brown P.J."/>
            <person name="Kysela D.T."/>
            <person name="Buechlein A."/>
            <person name="Hemmerich C."/>
            <person name="Brun Y.V."/>
        </authorList>
    </citation>
    <scope>NUCLEOTIDE SEQUENCE [LARGE SCALE GENOMIC DNA]</scope>
    <source>
        <strain evidence="2">ATCC 49814 / DSM 5838 / IFAM 1418</strain>
    </source>
</reference>
<dbReference type="KEGG" id="hba:Hbal_2272"/>
<dbReference type="RefSeq" id="WP_015828102.1">
    <property type="nucleotide sequence ID" value="NC_012982.1"/>
</dbReference>
<organism evidence="1 2">
    <name type="scientific">Hirschia baltica (strain ATCC 49814 / DSM 5838 / IFAM 1418)</name>
    <dbReference type="NCBI Taxonomy" id="582402"/>
    <lineage>
        <taxon>Bacteria</taxon>
        <taxon>Pseudomonadati</taxon>
        <taxon>Pseudomonadota</taxon>
        <taxon>Alphaproteobacteria</taxon>
        <taxon>Hyphomonadales</taxon>
        <taxon>Hyphomonadaceae</taxon>
        <taxon>Hirschia</taxon>
    </lineage>
</organism>
<dbReference type="HOGENOM" id="CLU_166025_0_0_5"/>
<keyword evidence="2" id="KW-1185">Reference proteome</keyword>
<proteinExistence type="predicted"/>